<dbReference type="Proteomes" id="UP000280696">
    <property type="component" value="Unassembled WGS sequence"/>
</dbReference>
<feature type="transmembrane region" description="Helical" evidence="6">
    <location>
        <begin position="47"/>
        <end position="65"/>
    </location>
</feature>
<keyword evidence="5 6" id="KW-0472">Membrane</keyword>
<feature type="transmembrane region" description="Helical" evidence="6">
    <location>
        <begin position="206"/>
        <end position="233"/>
    </location>
</feature>
<dbReference type="SUPFAM" id="SSF103473">
    <property type="entry name" value="MFS general substrate transporter"/>
    <property type="match status" value="1"/>
</dbReference>
<dbReference type="InterPro" id="IPR036259">
    <property type="entry name" value="MFS_trans_sf"/>
</dbReference>
<feature type="transmembrane region" description="Helical" evidence="6">
    <location>
        <begin position="77"/>
        <end position="95"/>
    </location>
</feature>
<feature type="transmembrane region" description="Helical" evidence="6">
    <location>
        <begin position="370"/>
        <end position="392"/>
    </location>
</feature>
<sequence length="409" mass="43219">MEKERLWNPQYVALMTANIFASCGFYMVNTMLVSYLTGNEVGLSSEAAGIIAGMFSITALISRPFCGIMADRFNKVWMLRAATLFMVAGAFGYGLSKALPFIVFARILHGIGFAINSTTLISLVTQYVPQNKLGEGLGYFGLANVIASATAPGFGVMVAELMGTGKVFWIAGIMCVGEILLLIVVKYPGAKRTAVQKAASIGIKDIIAVEVLGYTCVSSMFSFSNGIVTSYLVLYGRELGIGNISLYFTINALAMFLVRPVSGKLMDKKGMYIVAFPGMALTIVSMLLLASAGRFTGGAFAAVMVSSVLKALGQGAAQPSLQAACIKKVGKERSGSATSTYYLGGDIGQGLAPMIAGVIVGSALTPLKGYIVSFNMTAVLLALAMIGLVFIYRKEKMAKRFSEASKDAA</sequence>
<evidence type="ECO:0000256" key="2">
    <source>
        <dbReference type="ARBA" id="ARBA00022448"/>
    </source>
</evidence>
<dbReference type="InterPro" id="IPR011701">
    <property type="entry name" value="MFS"/>
</dbReference>
<reference evidence="8 9" key="1">
    <citation type="submission" date="2018-09" db="EMBL/GenBank/DDBJ databases">
        <title>Murine metabolic-syndrome-specific gut microbial biobank.</title>
        <authorList>
            <person name="Liu C."/>
        </authorList>
    </citation>
    <scope>NUCLEOTIDE SEQUENCE [LARGE SCALE GENOMIC DNA]</scope>
    <source>
        <strain evidence="8 9">0.1xD8-82</strain>
    </source>
</reference>
<feature type="transmembrane region" description="Helical" evidence="6">
    <location>
        <begin position="12"/>
        <end position="35"/>
    </location>
</feature>
<dbReference type="PROSITE" id="PS50850">
    <property type="entry name" value="MFS"/>
    <property type="match status" value="1"/>
</dbReference>
<evidence type="ECO:0000313" key="8">
    <source>
        <dbReference type="EMBL" id="RKI89407.1"/>
    </source>
</evidence>
<name>A0A3A9ADD2_9FIRM</name>
<evidence type="ECO:0000256" key="1">
    <source>
        <dbReference type="ARBA" id="ARBA00004651"/>
    </source>
</evidence>
<dbReference type="GO" id="GO:0022857">
    <property type="term" value="F:transmembrane transporter activity"/>
    <property type="evidence" value="ECO:0007669"/>
    <property type="project" value="InterPro"/>
</dbReference>
<accession>A0A3A9ADD2</accession>
<feature type="transmembrane region" description="Helical" evidence="6">
    <location>
        <begin position="136"/>
        <end position="155"/>
    </location>
</feature>
<organism evidence="8 9">
    <name type="scientific">Parablautia intestinalis</name>
    <dbReference type="NCBI Taxonomy" id="2320100"/>
    <lineage>
        <taxon>Bacteria</taxon>
        <taxon>Bacillati</taxon>
        <taxon>Bacillota</taxon>
        <taxon>Clostridia</taxon>
        <taxon>Lachnospirales</taxon>
        <taxon>Lachnospiraceae</taxon>
        <taxon>Parablautia</taxon>
    </lineage>
</organism>
<feature type="domain" description="Major facilitator superfamily (MFS) profile" evidence="7">
    <location>
        <begin position="10"/>
        <end position="396"/>
    </location>
</feature>
<proteinExistence type="predicted"/>
<dbReference type="InterPro" id="IPR052714">
    <property type="entry name" value="MFS_Exporter"/>
</dbReference>
<evidence type="ECO:0000259" key="7">
    <source>
        <dbReference type="PROSITE" id="PS50850"/>
    </source>
</evidence>
<keyword evidence="2" id="KW-0813">Transport</keyword>
<feature type="transmembrane region" description="Helical" evidence="6">
    <location>
        <begin position="167"/>
        <end position="185"/>
    </location>
</feature>
<keyword evidence="4 6" id="KW-1133">Transmembrane helix</keyword>
<dbReference type="EMBL" id="RAYQ01000023">
    <property type="protein sequence ID" value="RKI89407.1"/>
    <property type="molecule type" value="Genomic_DNA"/>
</dbReference>
<keyword evidence="3 6" id="KW-0812">Transmembrane</keyword>
<evidence type="ECO:0000256" key="3">
    <source>
        <dbReference type="ARBA" id="ARBA00022692"/>
    </source>
</evidence>
<feature type="transmembrane region" description="Helical" evidence="6">
    <location>
        <begin position="270"/>
        <end position="289"/>
    </location>
</feature>
<evidence type="ECO:0000256" key="6">
    <source>
        <dbReference type="SAM" id="Phobius"/>
    </source>
</evidence>
<dbReference type="PANTHER" id="PTHR23531">
    <property type="entry name" value="QUINOLENE RESISTANCE PROTEIN NORA"/>
    <property type="match status" value="1"/>
</dbReference>
<gene>
    <name evidence="8" type="ORF">D7V94_18305</name>
</gene>
<dbReference type="PANTHER" id="PTHR23531:SF1">
    <property type="entry name" value="QUINOLENE RESISTANCE PROTEIN NORA"/>
    <property type="match status" value="1"/>
</dbReference>
<comment type="caution">
    <text evidence="8">The sequence shown here is derived from an EMBL/GenBank/DDBJ whole genome shotgun (WGS) entry which is preliminary data.</text>
</comment>
<protein>
    <submittedName>
        <fullName evidence="8">MFS transporter</fullName>
    </submittedName>
</protein>
<feature type="transmembrane region" description="Helical" evidence="6">
    <location>
        <begin position="239"/>
        <end position="258"/>
    </location>
</feature>
<dbReference type="OrthoDB" id="9814001at2"/>
<dbReference type="GO" id="GO:0005886">
    <property type="term" value="C:plasma membrane"/>
    <property type="evidence" value="ECO:0007669"/>
    <property type="project" value="UniProtKB-SubCell"/>
</dbReference>
<dbReference type="RefSeq" id="WP_120471750.1">
    <property type="nucleotide sequence ID" value="NZ_RAYQ01000023.1"/>
</dbReference>
<dbReference type="PROSITE" id="PS51257">
    <property type="entry name" value="PROKAR_LIPOPROTEIN"/>
    <property type="match status" value="1"/>
</dbReference>
<evidence type="ECO:0000256" key="4">
    <source>
        <dbReference type="ARBA" id="ARBA00022989"/>
    </source>
</evidence>
<keyword evidence="9" id="KW-1185">Reference proteome</keyword>
<feature type="transmembrane region" description="Helical" evidence="6">
    <location>
        <begin position="101"/>
        <end position="124"/>
    </location>
</feature>
<evidence type="ECO:0000256" key="5">
    <source>
        <dbReference type="ARBA" id="ARBA00023136"/>
    </source>
</evidence>
<dbReference type="InterPro" id="IPR020846">
    <property type="entry name" value="MFS_dom"/>
</dbReference>
<dbReference type="AlphaFoldDB" id="A0A3A9ADD2"/>
<dbReference type="Pfam" id="PF07690">
    <property type="entry name" value="MFS_1"/>
    <property type="match status" value="1"/>
</dbReference>
<evidence type="ECO:0000313" key="9">
    <source>
        <dbReference type="Proteomes" id="UP000280696"/>
    </source>
</evidence>
<comment type="subcellular location">
    <subcellularLocation>
        <location evidence="1">Cell membrane</location>
        <topology evidence="1">Multi-pass membrane protein</topology>
    </subcellularLocation>
</comment>
<dbReference type="Gene3D" id="1.20.1250.20">
    <property type="entry name" value="MFS general substrate transporter like domains"/>
    <property type="match status" value="2"/>
</dbReference>
<dbReference type="CDD" id="cd17489">
    <property type="entry name" value="MFS_YfcJ_like"/>
    <property type="match status" value="1"/>
</dbReference>